<evidence type="ECO:0000313" key="3">
    <source>
        <dbReference type="Proteomes" id="UP000069620"/>
    </source>
</evidence>
<dbReference type="OrthoDB" id="7866622at2"/>
<keyword evidence="3" id="KW-1185">Reference proteome</keyword>
<protein>
    <submittedName>
        <fullName evidence="2">Uncharacterized protein</fullName>
    </submittedName>
</protein>
<evidence type="ECO:0000256" key="1">
    <source>
        <dbReference type="SAM" id="Phobius"/>
    </source>
</evidence>
<reference evidence="3" key="1">
    <citation type="journal article" date="2016" name="Genome Announc.">
        <title>Draft Genome Sequences of Five Rapidly Growing Mycobacterium Species, M. thermoresistibile, M. fortuitum subsp. acetamidolyticum, M. canariasense, M. brisbanense, and M. novocastrense.</title>
        <authorList>
            <person name="Katahira K."/>
            <person name="Ogura Y."/>
            <person name="Gotoh Y."/>
            <person name="Hayashi T."/>
        </authorList>
    </citation>
    <scope>NUCLEOTIDE SEQUENCE [LARGE SCALE GENOMIC DNA]</scope>
    <source>
        <strain evidence="3">JCM15654</strain>
    </source>
</reference>
<dbReference type="STRING" id="146020.RMCB_0771"/>
<dbReference type="Proteomes" id="UP000069620">
    <property type="component" value="Unassembled WGS sequence"/>
</dbReference>
<sequence length="79" mass="8497">MKVSSPIGELPFEPRTVHLHRNGIRVDGVIGAWPAQVTITTGDIPSLARVAARPALIGAVGFTAVLGLIRLTRSNRHHR</sequence>
<evidence type="ECO:0000313" key="2">
    <source>
        <dbReference type="EMBL" id="GAS86675.1"/>
    </source>
</evidence>
<comment type="caution">
    <text evidence="2">The sequence shown here is derived from an EMBL/GenBank/DDBJ whole genome shotgun (WGS) entry which is preliminary data.</text>
</comment>
<name>A0A117I4D8_9MYCO</name>
<proteinExistence type="predicted"/>
<organism evidence="2 3">
    <name type="scientific">Mycolicibacterium brisbanense</name>
    <dbReference type="NCBI Taxonomy" id="146020"/>
    <lineage>
        <taxon>Bacteria</taxon>
        <taxon>Bacillati</taxon>
        <taxon>Actinomycetota</taxon>
        <taxon>Actinomycetes</taxon>
        <taxon>Mycobacteriales</taxon>
        <taxon>Mycobacteriaceae</taxon>
        <taxon>Mycolicibacterium</taxon>
    </lineage>
</organism>
<accession>A0A117I4D8</accession>
<dbReference type="EMBL" id="BCSX01000007">
    <property type="protein sequence ID" value="GAS86675.1"/>
    <property type="molecule type" value="Genomic_DNA"/>
</dbReference>
<reference evidence="3" key="2">
    <citation type="submission" date="2016-02" db="EMBL/GenBank/DDBJ databases">
        <title>Draft genome sequence of five rapidly growing Mycobacterium species.</title>
        <authorList>
            <person name="Katahira K."/>
            <person name="Gotou Y."/>
            <person name="Iida K."/>
            <person name="Ogura Y."/>
            <person name="Hayashi T."/>
        </authorList>
    </citation>
    <scope>NUCLEOTIDE SEQUENCE [LARGE SCALE GENOMIC DNA]</scope>
    <source>
        <strain evidence="3">JCM15654</strain>
    </source>
</reference>
<gene>
    <name evidence="2" type="ORF">RMCB_0771</name>
</gene>
<keyword evidence="1" id="KW-0472">Membrane</keyword>
<dbReference type="RefSeq" id="WP_062827692.1">
    <property type="nucleotide sequence ID" value="NZ_BCSX01000007.1"/>
</dbReference>
<keyword evidence="1" id="KW-0812">Transmembrane</keyword>
<keyword evidence="1" id="KW-1133">Transmembrane helix</keyword>
<feature type="transmembrane region" description="Helical" evidence="1">
    <location>
        <begin position="50"/>
        <end position="69"/>
    </location>
</feature>
<dbReference type="AlphaFoldDB" id="A0A117I4D8"/>